<keyword evidence="4" id="KW-1185">Reference proteome</keyword>
<feature type="compositionally biased region" description="Gly residues" evidence="1">
    <location>
        <begin position="494"/>
        <end position="509"/>
    </location>
</feature>
<evidence type="ECO:0000313" key="4">
    <source>
        <dbReference type="Proteomes" id="UP000799776"/>
    </source>
</evidence>
<feature type="compositionally biased region" description="Basic and acidic residues" evidence="1">
    <location>
        <begin position="440"/>
        <end position="458"/>
    </location>
</feature>
<gene>
    <name evidence="3" type="ORF">K490DRAFT_44655</name>
</gene>
<evidence type="ECO:0000259" key="2">
    <source>
        <dbReference type="Pfam" id="PF10307"/>
    </source>
</evidence>
<dbReference type="InterPro" id="IPR018812">
    <property type="entry name" value="SAK_HAD"/>
</dbReference>
<dbReference type="PANTHER" id="PTHR10335:SF23">
    <property type="entry name" value="OB FOLD-CONTAINING PROTEIN, NUCLEIC ACID BINDING"/>
    <property type="match status" value="1"/>
</dbReference>
<feature type="region of interest" description="Disordered" evidence="1">
    <location>
        <begin position="425"/>
        <end position="535"/>
    </location>
</feature>
<dbReference type="OrthoDB" id="5596992at2759"/>
<feature type="compositionally biased region" description="Basic residues" evidence="1">
    <location>
        <begin position="475"/>
        <end position="486"/>
    </location>
</feature>
<dbReference type="GO" id="GO:0008649">
    <property type="term" value="F:rRNA methyltransferase activity"/>
    <property type="evidence" value="ECO:0007669"/>
    <property type="project" value="TreeGrafter"/>
</dbReference>
<evidence type="ECO:0000256" key="1">
    <source>
        <dbReference type="SAM" id="MobiDB-lite"/>
    </source>
</evidence>
<feature type="domain" description="Swiss Army Knife RNA repair protein HAD" evidence="2">
    <location>
        <begin position="58"/>
        <end position="263"/>
    </location>
</feature>
<organism evidence="3 4">
    <name type="scientific">Saccharata proteae CBS 121410</name>
    <dbReference type="NCBI Taxonomy" id="1314787"/>
    <lineage>
        <taxon>Eukaryota</taxon>
        <taxon>Fungi</taxon>
        <taxon>Dikarya</taxon>
        <taxon>Ascomycota</taxon>
        <taxon>Pezizomycotina</taxon>
        <taxon>Dothideomycetes</taxon>
        <taxon>Dothideomycetes incertae sedis</taxon>
        <taxon>Botryosphaeriales</taxon>
        <taxon>Saccharataceae</taxon>
        <taxon>Saccharata</taxon>
    </lineage>
</organism>
<dbReference type="GO" id="GO:0000494">
    <property type="term" value="P:box C/D sno(s)RNA 3'-end processing"/>
    <property type="evidence" value="ECO:0007669"/>
    <property type="project" value="TreeGrafter"/>
</dbReference>
<dbReference type="Proteomes" id="UP000799776">
    <property type="component" value="Unassembled WGS sequence"/>
</dbReference>
<sequence length="535" mass="59619">MSAYAVANGAQNGALNGKTSSYTITALKRWSCDDKELPSVQQIKAIHVYDFDNTLFASPLPNKQVWNGPTIGQLQGPDIFTNGGWWHDARILACTGEGIAKEEARGYEGWWNEQIVQLVELSMQQKDAFTVLLTGRSEGAFAELVKRILRSKQLTFDMTCLKPAAGPLNQRFANTMAFKQELLKDLVYTYRDATEIRVYEDRPKHTKGFREFFTAFNKALLSPDPPINRKPITAEVIQVAENATTLDPLTEVAEVQRMINDHNVTVQSGQAPHARPYKINRTIFFTGYLLSPPTSELLTKSLLSNLPQVPEGEIRTLANSILITPRPCPTHIMARVGGIGAKQRWRISGISCFENRIWAAACSPVPSNSRIYTENHTPTLVLALRRGARPADANRISNWQPVPDDQAIEFESEVGEKALLTLEEERKPFYPSNNKRPRQSYRDRDDRRGPPYNDENRRAQNHNNSGNNHNYRGGNHSRGRGHHSGARGRDGGRGGRGGRGGGKGRGRGQGSYRSLDDVRDTGAGNVGYDDGGYQY</sequence>
<reference evidence="3" key="1">
    <citation type="journal article" date="2020" name="Stud. Mycol.">
        <title>101 Dothideomycetes genomes: a test case for predicting lifestyles and emergence of pathogens.</title>
        <authorList>
            <person name="Haridas S."/>
            <person name="Albert R."/>
            <person name="Binder M."/>
            <person name="Bloem J."/>
            <person name="Labutti K."/>
            <person name="Salamov A."/>
            <person name="Andreopoulos B."/>
            <person name="Baker S."/>
            <person name="Barry K."/>
            <person name="Bills G."/>
            <person name="Bluhm B."/>
            <person name="Cannon C."/>
            <person name="Castanera R."/>
            <person name="Culley D."/>
            <person name="Daum C."/>
            <person name="Ezra D."/>
            <person name="Gonzalez J."/>
            <person name="Henrissat B."/>
            <person name="Kuo A."/>
            <person name="Liang C."/>
            <person name="Lipzen A."/>
            <person name="Lutzoni F."/>
            <person name="Magnuson J."/>
            <person name="Mondo S."/>
            <person name="Nolan M."/>
            <person name="Ohm R."/>
            <person name="Pangilinan J."/>
            <person name="Park H.-J."/>
            <person name="Ramirez L."/>
            <person name="Alfaro M."/>
            <person name="Sun H."/>
            <person name="Tritt A."/>
            <person name="Yoshinaga Y."/>
            <person name="Zwiers L.-H."/>
            <person name="Turgeon B."/>
            <person name="Goodwin S."/>
            <person name="Spatafora J."/>
            <person name="Crous P."/>
            <person name="Grigoriev I."/>
        </authorList>
    </citation>
    <scope>NUCLEOTIDE SEQUENCE</scope>
    <source>
        <strain evidence="3">CBS 121410</strain>
    </source>
</reference>
<dbReference type="GO" id="GO:1990259">
    <property type="term" value="F:histone H2AQ104 methyltransferase activity"/>
    <property type="evidence" value="ECO:0007669"/>
    <property type="project" value="TreeGrafter"/>
</dbReference>
<accession>A0A9P4HTT8</accession>
<evidence type="ECO:0000313" key="3">
    <source>
        <dbReference type="EMBL" id="KAF2086321.1"/>
    </source>
</evidence>
<dbReference type="AlphaFoldDB" id="A0A9P4HTT8"/>
<protein>
    <recommendedName>
        <fullName evidence="2">Swiss Army Knife RNA repair protein HAD domain-containing protein</fullName>
    </recommendedName>
</protein>
<dbReference type="Pfam" id="PF10307">
    <property type="entry name" value="HAD_SAK_1"/>
    <property type="match status" value="1"/>
</dbReference>
<feature type="compositionally biased region" description="Low complexity" evidence="1">
    <location>
        <begin position="461"/>
        <end position="474"/>
    </location>
</feature>
<name>A0A9P4HTT8_9PEZI</name>
<dbReference type="GO" id="GO:0003723">
    <property type="term" value="F:RNA binding"/>
    <property type="evidence" value="ECO:0007669"/>
    <property type="project" value="TreeGrafter"/>
</dbReference>
<proteinExistence type="predicted"/>
<dbReference type="GO" id="GO:0032040">
    <property type="term" value="C:small-subunit processome"/>
    <property type="evidence" value="ECO:0007669"/>
    <property type="project" value="TreeGrafter"/>
</dbReference>
<comment type="caution">
    <text evidence="3">The sequence shown here is derived from an EMBL/GenBank/DDBJ whole genome shotgun (WGS) entry which is preliminary data.</text>
</comment>
<dbReference type="GO" id="GO:0031428">
    <property type="term" value="C:box C/D methylation guide snoRNP complex"/>
    <property type="evidence" value="ECO:0007669"/>
    <property type="project" value="TreeGrafter"/>
</dbReference>
<dbReference type="EMBL" id="ML978725">
    <property type="protein sequence ID" value="KAF2086321.1"/>
    <property type="molecule type" value="Genomic_DNA"/>
</dbReference>
<dbReference type="PANTHER" id="PTHR10335">
    <property type="entry name" value="RRNA 2-O-METHYLTRANSFERASE FIBRILLARIN"/>
    <property type="match status" value="1"/>
</dbReference>